<organism evidence="6 7">
    <name type="scientific">Pseudomonas tolaasii</name>
    <dbReference type="NCBI Taxonomy" id="29442"/>
    <lineage>
        <taxon>Bacteria</taxon>
        <taxon>Pseudomonadati</taxon>
        <taxon>Pseudomonadota</taxon>
        <taxon>Gammaproteobacteria</taxon>
        <taxon>Pseudomonadales</taxon>
        <taxon>Pseudomonadaceae</taxon>
        <taxon>Pseudomonas</taxon>
    </lineage>
</organism>
<dbReference type="EMBL" id="JACAQK010000027">
    <property type="protein sequence ID" value="NWD39648.1"/>
    <property type="molecule type" value="Genomic_DNA"/>
</dbReference>
<dbReference type="GeneID" id="55847326"/>
<proteinExistence type="inferred from homology"/>
<keyword evidence="3" id="KW-0238">DNA-binding</keyword>
<dbReference type="SUPFAM" id="SSF46785">
    <property type="entry name" value="Winged helix' DNA-binding domain"/>
    <property type="match status" value="1"/>
</dbReference>
<feature type="domain" description="HTH lysR-type" evidence="5">
    <location>
        <begin position="8"/>
        <end position="65"/>
    </location>
</feature>
<evidence type="ECO:0000259" key="5">
    <source>
        <dbReference type="PROSITE" id="PS50931"/>
    </source>
</evidence>
<dbReference type="Gene3D" id="3.40.190.10">
    <property type="entry name" value="Periplasmic binding protein-like II"/>
    <property type="match status" value="2"/>
</dbReference>
<reference evidence="6 7" key="1">
    <citation type="submission" date="2020-04" db="EMBL/GenBank/DDBJ databases">
        <title>Molecular characterization of pseudomonads from Agaricus bisporus reveal novel blotch 2 pathogens in Western Europe.</title>
        <authorList>
            <person name="Taparia T."/>
            <person name="Krijger M."/>
            <person name="Haynes E."/>
            <person name="Elpinstone J.G."/>
            <person name="Noble R."/>
            <person name="Van Der Wolf J."/>
        </authorList>
    </citation>
    <scope>NUCLEOTIDE SEQUENCE [LARGE SCALE GENOMIC DNA]</scope>
    <source>
        <strain evidence="6 7">IPO3746</strain>
    </source>
</reference>
<dbReference type="PANTHER" id="PTHR30579">
    <property type="entry name" value="TRANSCRIPTIONAL REGULATOR"/>
    <property type="match status" value="1"/>
</dbReference>
<dbReference type="PANTHER" id="PTHR30579:SF7">
    <property type="entry name" value="HTH-TYPE TRANSCRIPTIONAL REGULATOR LRHA-RELATED"/>
    <property type="match status" value="1"/>
</dbReference>
<evidence type="ECO:0000256" key="3">
    <source>
        <dbReference type="ARBA" id="ARBA00023125"/>
    </source>
</evidence>
<protein>
    <submittedName>
        <fullName evidence="6">LysR family transcriptional regulator</fullName>
    </submittedName>
</protein>
<dbReference type="Pfam" id="PF03466">
    <property type="entry name" value="LysR_substrate"/>
    <property type="match status" value="1"/>
</dbReference>
<dbReference type="Pfam" id="PF00126">
    <property type="entry name" value="HTH_1"/>
    <property type="match status" value="1"/>
</dbReference>
<dbReference type="FunFam" id="1.10.10.10:FF:000001">
    <property type="entry name" value="LysR family transcriptional regulator"/>
    <property type="match status" value="1"/>
</dbReference>
<evidence type="ECO:0000313" key="7">
    <source>
        <dbReference type="Proteomes" id="UP000549134"/>
    </source>
</evidence>
<evidence type="ECO:0000256" key="2">
    <source>
        <dbReference type="ARBA" id="ARBA00023015"/>
    </source>
</evidence>
<dbReference type="InterPro" id="IPR036390">
    <property type="entry name" value="WH_DNA-bd_sf"/>
</dbReference>
<evidence type="ECO:0000256" key="4">
    <source>
        <dbReference type="ARBA" id="ARBA00023163"/>
    </source>
</evidence>
<dbReference type="InterPro" id="IPR000847">
    <property type="entry name" value="LysR_HTH_N"/>
</dbReference>
<keyword evidence="4" id="KW-0804">Transcription</keyword>
<evidence type="ECO:0000256" key="1">
    <source>
        <dbReference type="ARBA" id="ARBA00009437"/>
    </source>
</evidence>
<dbReference type="PROSITE" id="PS50931">
    <property type="entry name" value="HTH_LYSR"/>
    <property type="match status" value="1"/>
</dbReference>
<dbReference type="Proteomes" id="UP000549134">
    <property type="component" value="Unassembled WGS sequence"/>
</dbReference>
<dbReference type="AlphaFoldDB" id="A0A7Y8DSE5"/>
<name>A0A7Y8DSE5_PSETO</name>
<dbReference type="GO" id="GO:0003700">
    <property type="term" value="F:DNA-binding transcription factor activity"/>
    <property type="evidence" value="ECO:0007669"/>
    <property type="project" value="InterPro"/>
</dbReference>
<sequence length="292" mass="31468">MTDALKPLDIDTVQAFVLVADFASFTRAAEALDTSQAAISLKLKRLEERLGYRLLERTPRHVRLSPRGEQFIAAARALLNAHERALGDMSAEAARRLVIGISDHVAGPDLPHWLSRLAAYDPMVILEVRIASSRDLVAAFDRNELDAVIVRNEGDRQDGDVLAVERFGWFAAPTWQHSPGTPLRMATMAAPCGVRHLATRALDEAQVDWTEVFVGGGVMAVGAAVSAGLGVAALAHRVAPAGAVEVGEQFGLPVLPVSEVVLHSRISDARSRETLRALSATFRGALQRQVGH</sequence>
<dbReference type="PRINTS" id="PR00039">
    <property type="entry name" value="HTHLYSR"/>
</dbReference>
<dbReference type="InterPro" id="IPR036388">
    <property type="entry name" value="WH-like_DNA-bd_sf"/>
</dbReference>
<gene>
    <name evidence="6" type="ORF">HX787_27700</name>
</gene>
<dbReference type="InterPro" id="IPR005119">
    <property type="entry name" value="LysR_subst-bd"/>
</dbReference>
<accession>A0A7Y8DSE5</accession>
<comment type="similarity">
    <text evidence="1">Belongs to the LysR transcriptional regulatory family.</text>
</comment>
<dbReference type="GO" id="GO:0003677">
    <property type="term" value="F:DNA binding"/>
    <property type="evidence" value="ECO:0007669"/>
    <property type="project" value="UniProtKB-KW"/>
</dbReference>
<evidence type="ECO:0000313" key="6">
    <source>
        <dbReference type="EMBL" id="NWD39648.1"/>
    </source>
</evidence>
<comment type="caution">
    <text evidence="6">The sequence shown here is derived from an EMBL/GenBank/DDBJ whole genome shotgun (WGS) entry which is preliminary data.</text>
</comment>
<dbReference type="InterPro" id="IPR050176">
    <property type="entry name" value="LTTR"/>
</dbReference>
<dbReference type="SUPFAM" id="SSF53850">
    <property type="entry name" value="Periplasmic binding protein-like II"/>
    <property type="match status" value="1"/>
</dbReference>
<dbReference type="RefSeq" id="WP_016974485.1">
    <property type="nucleotide sequence ID" value="NZ_CP020369.1"/>
</dbReference>
<dbReference type="Gene3D" id="1.10.10.10">
    <property type="entry name" value="Winged helix-like DNA-binding domain superfamily/Winged helix DNA-binding domain"/>
    <property type="match status" value="1"/>
</dbReference>
<keyword evidence="2" id="KW-0805">Transcription regulation</keyword>